<accession>X0S0X0</accession>
<evidence type="ECO:0000256" key="1">
    <source>
        <dbReference type="SAM" id="MobiDB-lite"/>
    </source>
</evidence>
<comment type="caution">
    <text evidence="2">The sequence shown here is derived from an EMBL/GenBank/DDBJ whole genome shotgun (WGS) entry which is preliminary data.</text>
</comment>
<gene>
    <name evidence="2" type="ORF">S01H1_17067</name>
</gene>
<evidence type="ECO:0000313" key="2">
    <source>
        <dbReference type="EMBL" id="GAF68916.1"/>
    </source>
</evidence>
<protein>
    <submittedName>
        <fullName evidence="2">Uncharacterized protein</fullName>
    </submittedName>
</protein>
<name>X0S0X0_9ZZZZ</name>
<feature type="compositionally biased region" description="Basic and acidic residues" evidence="1">
    <location>
        <begin position="75"/>
        <end position="91"/>
    </location>
</feature>
<dbReference type="EMBL" id="BARS01009018">
    <property type="protein sequence ID" value="GAF68916.1"/>
    <property type="molecule type" value="Genomic_DNA"/>
</dbReference>
<organism evidence="2">
    <name type="scientific">marine sediment metagenome</name>
    <dbReference type="NCBI Taxonomy" id="412755"/>
    <lineage>
        <taxon>unclassified sequences</taxon>
        <taxon>metagenomes</taxon>
        <taxon>ecological metagenomes</taxon>
    </lineage>
</organism>
<sequence length="99" mass="11512">MTKKITHRFEIDGQSFKRESATRRYTHVILWSYSQADKDRDLDYARGQAVKAVADAKDEAQLEESLAYRQSYPNPEDRTMEAVRADAEDWAARAQEQVE</sequence>
<reference evidence="2" key="1">
    <citation type="journal article" date="2014" name="Front. Microbiol.">
        <title>High frequency of phylogenetically diverse reductive dehalogenase-homologous genes in deep subseafloor sedimentary metagenomes.</title>
        <authorList>
            <person name="Kawai M."/>
            <person name="Futagami T."/>
            <person name="Toyoda A."/>
            <person name="Takaki Y."/>
            <person name="Nishi S."/>
            <person name="Hori S."/>
            <person name="Arai W."/>
            <person name="Tsubouchi T."/>
            <person name="Morono Y."/>
            <person name="Uchiyama I."/>
            <person name="Ito T."/>
            <person name="Fujiyama A."/>
            <person name="Inagaki F."/>
            <person name="Takami H."/>
        </authorList>
    </citation>
    <scope>NUCLEOTIDE SEQUENCE</scope>
    <source>
        <strain evidence="2">Expedition CK06-06</strain>
    </source>
</reference>
<dbReference type="AlphaFoldDB" id="X0S0X0"/>
<feature type="region of interest" description="Disordered" evidence="1">
    <location>
        <begin position="70"/>
        <end position="99"/>
    </location>
</feature>
<proteinExistence type="predicted"/>
<feature type="non-terminal residue" evidence="2">
    <location>
        <position position="99"/>
    </location>
</feature>